<dbReference type="AlphaFoldDB" id="A0A2H1WRG7"/>
<organism evidence="1">
    <name type="scientific">Spodoptera frugiperda</name>
    <name type="common">Fall armyworm</name>
    <dbReference type="NCBI Taxonomy" id="7108"/>
    <lineage>
        <taxon>Eukaryota</taxon>
        <taxon>Metazoa</taxon>
        <taxon>Ecdysozoa</taxon>
        <taxon>Arthropoda</taxon>
        <taxon>Hexapoda</taxon>
        <taxon>Insecta</taxon>
        <taxon>Pterygota</taxon>
        <taxon>Neoptera</taxon>
        <taxon>Endopterygota</taxon>
        <taxon>Lepidoptera</taxon>
        <taxon>Glossata</taxon>
        <taxon>Ditrysia</taxon>
        <taxon>Noctuoidea</taxon>
        <taxon>Noctuidae</taxon>
        <taxon>Amphipyrinae</taxon>
        <taxon>Spodoptera</taxon>
    </lineage>
</organism>
<name>A0A2H1WRG7_SPOFR</name>
<sequence>MNVVPQLAFLLCRGCFYKYAISHAHYTQTQNSNLWITQRVSPQHQPSDSY</sequence>
<accession>A0A2H1WRG7</accession>
<reference evidence="1" key="1">
    <citation type="submission" date="2016-07" db="EMBL/GenBank/DDBJ databases">
        <authorList>
            <person name="Bretaudeau A."/>
        </authorList>
    </citation>
    <scope>NUCLEOTIDE SEQUENCE</scope>
    <source>
        <strain evidence="1">Rice</strain>
        <tissue evidence="1">Whole body</tissue>
    </source>
</reference>
<gene>
    <name evidence="1" type="ORF">SFRICE_015735</name>
</gene>
<proteinExistence type="predicted"/>
<protein>
    <submittedName>
        <fullName evidence="1">SFRICE_015735</fullName>
    </submittedName>
</protein>
<dbReference type="EMBL" id="ODYU01010506">
    <property type="protein sequence ID" value="SOQ55660.1"/>
    <property type="molecule type" value="Genomic_DNA"/>
</dbReference>
<evidence type="ECO:0000313" key="1">
    <source>
        <dbReference type="EMBL" id="SOQ55660.1"/>
    </source>
</evidence>